<dbReference type="AlphaFoldDB" id="A0A177MYM2"/>
<dbReference type="Proteomes" id="UP000078476">
    <property type="component" value="Unassembled WGS sequence"/>
</dbReference>
<dbReference type="OrthoDB" id="9780974at2"/>
<dbReference type="CDD" id="cd14262">
    <property type="entry name" value="VirB5_like"/>
    <property type="match status" value="1"/>
</dbReference>
<proteinExistence type="predicted"/>
<protein>
    <recommendedName>
        <fullName evidence="5">Type VI secretion protein</fullName>
    </recommendedName>
</protein>
<keyword evidence="1" id="KW-0175">Coiled coil</keyword>
<evidence type="ECO:0008006" key="5">
    <source>
        <dbReference type="Google" id="ProtNLM"/>
    </source>
</evidence>
<evidence type="ECO:0000256" key="2">
    <source>
        <dbReference type="SAM" id="SignalP"/>
    </source>
</evidence>
<sequence>MKPSHKTRIAAALTLVLFGNNAFPIDIVNDPAHMAETIAGFMEEHADAIEQLTTLTNQLQQLQQTYQMVTSTYNGMTGNRGFGAVQPITNAARNYLPQGSQDLVDVIDGASVTYNTMSGQVQNFTNQNAILSPEAIANLNMNANQLKLFTQRRKNNAAIQATATQSMDAASQRFSYIQQLMDKVNQTQDPKGIAEVNARIAGEQAMLQNDQIKMQQLYASLQNQEQVNQQQLRELAVQQVGSTSTLVQPNYSVVNNH</sequence>
<dbReference type="EMBL" id="LUUI01000150">
    <property type="protein sequence ID" value="OAI10742.1"/>
    <property type="molecule type" value="Genomic_DNA"/>
</dbReference>
<dbReference type="Pfam" id="PF07996">
    <property type="entry name" value="T4SS"/>
    <property type="match status" value="1"/>
</dbReference>
<dbReference type="InterPro" id="IPR014158">
    <property type="entry name" value="T4SS_VirB5"/>
</dbReference>
<accession>A0A177MYM2</accession>
<dbReference type="Gene3D" id="1.20.58.430">
    <property type="entry name" value="Type IV secretion system, VirB5-domain"/>
    <property type="match status" value="1"/>
</dbReference>
<keyword evidence="2" id="KW-0732">Signal</keyword>
<keyword evidence="4" id="KW-1185">Reference proteome</keyword>
<name>A0A177MYM2_9GAMM</name>
<evidence type="ECO:0000313" key="4">
    <source>
        <dbReference type="Proteomes" id="UP000078476"/>
    </source>
</evidence>
<feature type="chain" id="PRO_5008068561" description="Type VI secretion protein" evidence="2">
    <location>
        <begin position="25"/>
        <end position="257"/>
    </location>
</feature>
<dbReference type="RefSeq" id="WP_066986783.1">
    <property type="nucleotide sequence ID" value="NZ_LUUI01000150.1"/>
</dbReference>
<feature type="coiled-coil region" evidence="1">
    <location>
        <begin position="42"/>
        <end position="72"/>
    </location>
</feature>
<evidence type="ECO:0000256" key="1">
    <source>
        <dbReference type="SAM" id="Coils"/>
    </source>
</evidence>
<reference evidence="3 4" key="1">
    <citation type="submission" date="2016-03" db="EMBL/GenBank/DDBJ databases">
        <authorList>
            <person name="Ploux O."/>
        </authorList>
    </citation>
    <scope>NUCLEOTIDE SEQUENCE [LARGE SCALE GENOMIC DNA]</scope>
    <source>
        <strain evidence="3 4">R-45370</strain>
    </source>
</reference>
<dbReference type="SUPFAM" id="SSF101082">
    <property type="entry name" value="Typo IV secretion system protein TraC"/>
    <property type="match status" value="1"/>
</dbReference>
<comment type="caution">
    <text evidence="3">The sequence shown here is derived from an EMBL/GenBank/DDBJ whole genome shotgun (WGS) entry which is preliminary data.</text>
</comment>
<gene>
    <name evidence="3" type="ORF">A1359_15915</name>
</gene>
<dbReference type="STRING" id="980561.A1359_15915"/>
<feature type="signal peptide" evidence="2">
    <location>
        <begin position="1"/>
        <end position="24"/>
    </location>
</feature>
<dbReference type="InterPro" id="IPR023220">
    <property type="entry name" value="T4SS_VirB5-domain"/>
</dbReference>
<organism evidence="3 4">
    <name type="scientific">Methylomonas lenta</name>
    <dbReference type="NCBI Taxonomy" id="980561"/>
    <lineage>
        <taxon>Bacteria</taxon>
        <taxon>Pseudomonadati</taxon>
        <taxon>Pseudomonadota</taxon>
        <taxon>Gammaproteobacteria</taxon>
        <taxon>Methylococcales</taxon>
        <taxon>Methylococcaceae</taxon>
        <taxon>Methylomonas</taxon>
    </lineage>
</organism>
<evidence type="ECO:0000313" key="3">
    <source>
        <dbReference type="EMBL" id="OAI10742.1"/>
    </source>
</evidence>